<evidence type="ECO:0000256" key="2">
    <source>
        <dbReference type="SAM" id="MobiDB-lite"/>
    </source>
</evidence>
<dbReference type="Pfam" id="PF03795">
    <property type="entry name" value="YCII"/>
    <property type="match status" value="1"/>
</dbReference>
<dbReference type="InterPro" id="IPR005545">
    <property type="entry name" value="YCII"/>
</dbReference>
<feature type="region of interest" description="Disordered" evidence="2">
    <location>
        <begin position="1"/>
        <end position="40"/>
    </location>
</feature>
<feature type="domain" description="YCII-related" evidence="3">
    <location>
        <begin position="52"/>
        <end position="128"/>
    </location>
</feature>
<dbReference type="EMBL" id="BAAANQ010000001">
    <property type="protein sequence ID" value="GAA2041123.1"/>
    <property type="molecule type" value="Genomic_DNA"/>
</dbReference>
<comment type="caution">
    <text evidence="4">The sequence shown here is derived from an EMBL/GenBank/DDBJ whole genome shotgun (WGS) entry which is preliminary data.</text>
</comment>
<dbReference type="Gene3D" id="3.30.70.1060">
    <property type="entry name" value="Dimeric alpha+beta barrel"/>
    <property type="match status" value="1"/>
</dbReference>
<sequence length="148" mass="15123">MGGRPRGARGGPGAGRKRPGAARCGAGGRIAGTTTGVRPEHPTEEVTVLFVLRLHYTATEEDAAPFVPGHVAFLERHHGTGTFLLSGQTVPTSDGGVILAHGPERAAVERLAAEDPFVANGVAAYTITAVTPGRVHPALAEALAHPGD</sequence>
<name>A0ABN2UPC9_9ACTN</name>
<proteinExistence type="inferred from homology"/>
<feature type="compositionally biased region" description="Gly residues" evidence="2">
    <location>
        <begin position="1"/>
        <end position="14"/>
    </location>
</feature>
<evidence type="ECO:0000259" key="3">
    <source>
        <dbReference type="Pfam" id="PF03795"/>
    </source>
</evidence>
<reference evidence="5" key="1">
    <citation type="journal article" date="2019" name="Int. J. Syst. Evol. Microbiol.">
        <title>The Global Catalogue of Microorganisms (GCM) 10K type strain sequencing project: providing services to taxonomists for standard genome sequencing and annotation.</title>
        <authorList>
            <consortium name="The Broad Institute Genomics Platform"/>
            <consortium name="The Broad Institute Genome Sequencing Center for Infectious Disease"/>
            <person name="Wu L."/>
            <person name="Ma J."/>
        </authorList>
    </citation>
    <scope>NUCLEOTIDE SEQUENCE [LARGE SCALE GENOMIC DNA]</scope>
    <source>
        <strain evidence="5">JCM 14549</strain>
    </source>
</reference>
<organism evidence="4 5">
    <name type="scientific">Streptomyces cheonanensis</name>
    <dbReference type="NCBI Taxonomy" id="312720"/>
    <lineage>
        <taxon>Bacteria</taxon>
        <taxon>Bacillati</taxon>
        <taxon>Actinomycetota</taxon>
        <taxon>Actinomycetes</taxon>
        <taxon>Kitasatosporales</taxon>
        <taxon>Streptomycetaceae</taxon>
        <taxon>Streptomyces</taxon>
    </lineage>
</organism>
<keyword evidence="5" id="KW-1185">Reference proteome</keyword>
<dbReference type="PANTHER" id="PTHR37828:SF1">
    <property type="entry name" value="YCII-RELATED DOMAIN-CONTAINING PROTEIN"/>
    <property type="match status" value="1"/>
</dbReference>
<accession>A0ABN2UPC9</accession>
<dbReference type="InterPro" id="IPR011008">
    <property type="entry name" value="Dimeric_a/b-barrel"/>
</dbReference>
<comment type="similarity">
    <text evidence="1">Belongs to the YciI family.</text>
</comment>
<gene>
    <name evidence="4" type="ORF">GCM10009757_03320</name>
</gene>
<evidence type="ECO:0000313" key="5">
    <source>
        <dbReference type="Proteomes" id="UP001403094"/>
    </source>
</evidence>
<evidence type="ECO:0000313" key="4">
    <source>
        <dbReference type="EMBL" id="GAA2041123.1"/>
    </source>
</evidence>
<dbReference type="PANTHER" id="PTHR37828">
    <property type="entry name" value="GSR2449 PROTEIN"/>
    <property type="match status" value="1"/>
</dbReference>
<dbReference type="Proteomes" id="UP001403094">
    <property type="component" value="Unassembled WGS sequence"/>
</dbReference>
<dbReference type="SUPFAM" id="SSF54909">
    <property type="entry name" value="Dimeric alpha+beta barrel"/>
    <property type="match status" value="1"/>
</dbReference>
<evidence type="ECO:0000256" key="1">
    <source>
        <dbReference type="ARBA" id="ARBA00007689"/>
    </source>
</evidence>
<protein>
    <recommendedName>
        <fullName evidence="3">YCII-related domain-containing protein</fullName>
    </recommendedName>
</protein>